<name>A0A1R3L6K5_ASPOF</name>
<feature type="compositionally biased region" description="Acidic residues" evidence="1">
    <location>
        <begin position="72"/>
        <end position="82"/>
    </location>
</feature>
<protein>
    <submittedName>
        <fullName evidence="2">Uncharacterized protein</fullName>
    </submittedName>
</protein>
<accession>A0A1R3L6K5</accession>
<dbReference type="EMBL" id="KV863629">
    <property type="protein sequence ID" value="ONK55253.1"/>
    <property type="molecule type" value="Genomic_DNA"/>
</dbReference>
<proteinExistence type="predicted"/>
<feature type="compositionally biased region" description="Gly residues" evidence="1">
    <location>
        <begin position="83"/>
        <end position="96"/>
    </location>
</feature>
<feature type="region of interest" description="Disordered" evidence="1">
    <location>
        <begin position="13"/>
        <end position="119"/>
    </location>
</feature>
<keyword evidence="3" id="KW-1185">Reference proteome</keyword>
<evidence type="ECO:0000313" key="3">
    <source>
        <dbReference type="Proteomes" id="UP000243459"/>
    </source>
</evidence>
<evidence type="ECO:0000313" key="2">
    <source>
        <dbReference type="EMBL" id="ONK55253.1"/>
    </source>
</evidence>
<sequence>MLQKLSGPVLIFGSRKMKSDNGPEDDVDDVAPRPGEGEDDAEDGGALDWRESELEGALLFSEGGGAKAAGGEELDGFEDEGGGGDSQRGGRSGGGSDQSSRGDSLVRGGSVDGRARQGR</sequence>
<gene>
    <name evidence="2" type="ORF">A4U43_UnF5850</name>
</gene>
<dbReference type="AlphaFoldDB" id="A0A1R3L6K5"/>
<reference evidence="3" key="1">
    <citation type="journal article" date="2017" name="Nat. Commun.">
        <title>The asparagus genome sheds light on the origin and evolution of a young Y chromosome.</title>
        <authorList>
            <person name="Harkess A."/>
            <person name="Zhou J."/>
            <person name="Xu C."/>
            <person name="Bowers J.E."/>
            <person name="Van der Hulst R."/>
            <person name="Ayyampalayam S."/>
            <person name="Mercati F."/>
            <person name="Riccardi P."/>
            <person name="McKain M.R."/>
            <person name="Kakrana A."/>
            <person name="Tang H."/>
            <person name="Ray J."/>
            <person name="Groenendijk J."/>
            <person name="Arikit S."/>
            <person name="Mathioni S.M."/>
            <person name="Nakano M."/>
            <person name="Shan H."/>
            <person name="Telgmann-Rauber A."/>
            <person name="Kanno A."/>
            <person name="Yue Z."/>
            <person name="Chen H."/>
            <person name="Li W."/>
            <person name="Chen Y."/>
            <person name="Xu X."/>
            <person name="Zhang Y."/>
            <person name="Luo S."/>
            <person name="Chen H."/>
            <person name="Gao J."/>
            <person name="Mao Z."/>
            <person name="Pires J.C."/>
            <person name="Luo M."/>
            <person name="Kudrna D."/>
            <person name="Wing R.A."/>
            <person name="Meyers B.C."/>
            <person name="Yi K."/>
            <person name="Kong H."/>
            <person name="Lavrijsen P."/>
            <person name="Sunseri F."/>
            <person name="Falavigna A."/>
            <person name="Ye Y."/>
            <person name="Leebens-Mack J.H."/>
            <person name="Chen G."/>
        </authorList>
    </citation>
    <scope>NUCLEOTIDE SEQUENCE [LARGE SCALE GENOMIC DNA]</scope>
    <source>
        <strain evidence="3">cv. DH0086</strain>
    </source>
</reference>
<dbReference type="Gramene" id="ONK55253">
    <property type="protein sequence ID" value="ONK55253"/>
    <property type="gene ID" value="A4U43_UnF5850"/>
</dbReference>
<organism evidence="2 3">
    <name type="scientific">Asparagus officinalis</name>
    <name type="common">Garden asparagus</name>
    <dbReference type="NCBI Taxonomy" id="4686"/>
    <lineage>
        <taxon>Eukaryota</taxon>
        <taxon>Viridiplantae</taxon>
        <taxon>Streptophyta</taxon>
        <taxon>Embryophyta</taxon>
        <taxon>Tracheophyta</taxon>
        <taxon>Spermatophyta</taxon>
        <taxon>Magnoliopsida</taxon>
        <taxon>Liliopsida</taxon>
        <taxon>Asparagales</taxon>
        <taxon>Asparagaceae</taxon>
        <taxon>Asparagoideae</taxon>
        <taxon>Asparagus</taxon>
    </lineage>
</organism>
<evidence type="ECO:0000256" key="1">
    <source>
        <dbReference type="SAM" id="MobiDB-lite"/>
    </source>
</evidence>
<dbReference type="Proteomes" id="UP000243459">
    <property type="component" value="Unassembled WGS sequence"/>
</dbReference>